<evidence type="ECO:0000313" key="1">
    <source>
        <dbReference type="EMBL" id="GAP40773.1"/>
    </source>
</evidence>
<keyword evidence="2" id="KW-1185">Reference proteome</keyword>
<evidence type="ECO:0000313" key="2">
    <source>
        <dbReference type="Proteomes" id="UP000053370"/>
    </source>
</evidence>
<dbReference type="Pfam" id="PF20217">
    <property type="entry name" value="DUF6577"/>
    <property type="match status" value="1"/>
</dbReference>
<name>A0A0S7BK56_9CHLR</name>
<proteinExistence type="predicted"/>
<organism evidence="1">
    <name type="scientific">Flexilinea flocculi</name>
    <dbReference type="NCBI Taxonomy" id="1678840"/>
    <lineage>
        <taxon>Bacteria</taxon>
        <taxon>Bacillati</taxon>
        <taxon>Chloroflexota</taxon>
        <taxon>Anaerolineae</taxon>
        <taxon>Anaerolineales</taxon>
        <taxon>Anaerolineaceae</taxon>
        <taxon>Flexilinea</taxon>
    </lineage>
</organism>
<accession>A0A0S7BK56</accession>
<sequence>MMTHQPRTNMIIVETDKDSESAVFNHFFNLGIRPTFLNPDSTTIDRYVRAQDEPIFVSKIISQSPKRQKGSPISYAKLEKILVDIRVDESKFSVYQGQELSSIFENAFDTFIINQDSMLRYAGRRTAQDKLKWFVLQDPSES</sequence>
<dbReference type="AlphaFoldDB" id="A0A0S7BK56"/>
<reference evidence="1" key="1">
    <citation type="journal article" date="2015" name="Genome Announc.">
        <title>Draft Genome Sequence of Anaerolineae Strain TC1, a Novel Isolate from a Methanogenic Wastewater Treatment System.</title>
        <authorList>
            <person name="Matsuura N."/>
            <person name="Tourlousse D.M."/>
            <person name="Sun L."/>
            <person name="Toyonaga M."/>
            <person name="Kuroda K."/>
            <person name="Ohashi A."/>
            <person name="Cruz R."/>
            <person name="Yamaguchi T."/>
            <person name="Sekiguchi Y."/>
        </authorList>
    </citation>
    <scope>NUCLEOTIDE SEQUENCE [LARGE SCALE GENOMIC DNA]</scope>
    <source>
        <strain evidence="1">TC1</strain>
    </source>
</reference>
<dbReference type="InterPro" id="IPR046484">
    <property type="entry name" value="DUF6577"/>
</dbReference>
<dbReference type="Proteomes" id="UP000053370">
    <property type="component" value="Unassembled WGS sequence"/>
</dbReference>
<protein>
    <submittedName>
        <fullName evidence="1">Uncharacterized protein</fullName>
    </submittedName>
</protein>
<dbReference type="STRING" id="1678840.ATC1_13753"/>
<dbReference type="EMBL" id="DF968181">
    <property type="protein sequence ID" value="GAP40773.1"/>
    <property type="molecule type" value="Genomic_DNA"/>
</dbReference>
<dbReference type="OrthoDB" id="594275at2"/>
<gene>
    <name evidence="1" type="ORF">ATC1_13753</name>
</gene>